<accession>A0A0N0PAC8</accession>
<dbReference type="AlphaFoldDB" id="A0A0N0PAC8"/>
<organism evidence="2 3">
    <name type="scientific">Papilio xuthus</name>
    <name type="common">Asian swallowtail butterfly</name>
    <dbReference type="NCBI Taxonomy" id="66420"/>
    <lineage>
        <taxon>Eukaryota</taxon>
        <taxon>Metazoa</taxon>
        <taxon>Ecdysozoa</taxon>
        <taxon>Arthropoda</taxon>
        <taxon>Hexapoda</taxon>
        <taxon>Insecta</taxon>
        <taxon>Pterygota</taxon>
        <taxon>Neoptera</taxon>
        <taxon>Endopterygota</taxon>
        <taxon>Lepidoptera</taxon>
        <taxon>Glossata</taxon>
        <taxon>Ditrysia</taxon>
        <taxon>Papilionoidea</taxon>
        <taxon>Papilionidae</taxon>
        <taxon>Papilioninae</taxon>
        <taxon>Papilio</taxon>
    </lineage>
</organism>
<keyword evidence="3" id="KW-1185">Reference proteome</keyword>
<gene>
    <name evidence="2" type="ORF">RR46_01687</name>
</gene>
<sequence length="69" mass="7656">MSDSPSRGPLSGALETSHSMERPPKRSKSWVTSQPGVGFMVESKTNSWRYMSLLIGTKPSCQEATMHDR</sequence>
<evidence type="ECO:0000313" key="3">
    <source>
        <dbReference type="Proteomes" id="UP000053268"/>
    </source>
</evidence>
<evidence type="ECO:0000256" key="1">
    <source>
        <dbReference type="SAM" id="MobiDB-lite"/>
    </source>
</evidence>
<protein>
    <submittedName>
        <fullName evidence="2">Uncharacterized protein</fullName>
    </submittedName>
</protein>
<name>A0A0N0PAC8_PAPXU</name>
<proteinExistence type="predicted"/>
<dbReference type="Proteomes" id="UP000053268">
    <property type="component" value="Unassembled WGS sequence"/>
</dbReference>
<feature type="region of interest" description="Disordered" evidence="1">
    <location>
        <begin position="1"/>
        <end position="32"/>
    </location>
</feature>
<dbReference type="EMBL" id="KQ458665">
    <property type="protein sequence ID" value="KPJ05625.1"/>
    <property type="molecule type" value="Genomic_DNA"/>
</dbReference>
<reference evidence="2 3" key="1">
    <citation type="journal article" date="2015" name="Nat. Commun.">
        <title>Outbred genome sequencing and CRISPR/Cas9 gene editing in butterflies.</title>
        <authorList>
            <person name="Li X."/>
            <person name="Fan D."/>
            <person name="Zhang W."/>
            <person name="Liu G."/>
            <person name="Zhang L."/>
            <person name="Zhao L."/>
            <person name="Fang X."/>
            <person name="Chen L."/>
            <person name="Dong Y."/>
            <person name="Chen Y."/>
            <person name="Ding Y."/>
            <person name="Zhao R."/>
            <person name="Feng M."/>
            <person name="Zhu Y."/>
            <person name="Feng Y."/>
            <person name="Jiang X."/>
            <person name="Zhu D."/>
            <person name="Xiang H."/>
            <person name="Feng X."/>
            <person name="Li S."/>
            <person name="Wang J."/>
            <person name="Zhang G."/>
            <person name="Kronforst M.R."/>
            <person name="Wang W."/>
        </authorList>
    </citation>
    <scope>NUCLEOTIDE SEQUENCE [LARGE SCALE GENOMIC DNA]</scope>
    <source>
        <strain evidence="2">Ya'a_city_454_Px</strain>
        <tissue evidence="2">Whole body</tissue>
    </source>
</reference>
<evidence type="ECO:0000313" key="2">
    <source>
        <dbReference type="EMBL" id="KPJ05625.1"/>
    </source>
</evidence>